<dbReference type="EMBL" id="JAINUG010000034">
    <property type="protein sequence ID" value="KAJ8408540.1"/>
    <property type="molecule type" value="Genomic_DNA"/>
</dbReference>
<dbReference type="Proteomes" id="UP001221898">
    <property type="component" value="Unassembled WGS sequence"/>
</dbReference>
<dbReference type="AlphaFoldDB" id="A0AAD7WTL2"/>
<accession>A0AAD7WTL2</accession>
<organism evidence="1 2">
    <name type="scientific">Aldrovandia affinis</name>
    <dbReference type="NCBI Taxonomy" id="143900"/>
    <lineage>
        <taxon>Eukaryota</taxon>
        <taxon>Metazoa</taxon>
        <taxon>Chordata</taxon>
        <taxon>Craniata</taxon>
        <taxon>Vertebrata</taxon>
        <taxon>Euteleostomi</taxon>
        <taxon>Actinopterygii</taxon>
        <taxon>Neopterygii</taxon>
        <taxon>Teleostei</taxon>
        <taxon>Notacanthiformes</taxon>
        <taxon>Halosauridae</taxon>
        <taxon>Aldrovandia</taxon>
    </lineage>
</organism>
<sequence length="98" mass="10926">MAAIRSPRVVTDAHRVRVRARALAREDTSSHMVPGPNMTESQWQGLAGITVSWHGGPSLPHRTPAAGKPTLHIVVQYGKRKQEEIGPKPVENMTKWKW</sequence>
<gene>
    <name evidence="1" type="ORF">AAFF_G00251750</name>
</gene>
<evidence type="ECO:0000313" key="2">
    <source>
        <dbReference type="Proteomes" id="UP001221898"/>
    </source>
</evidence>
<name>A0AAD7WTL2_9TELE</name>
<comment type="caution">
    <text evidence="1">The sequence shown here is derived from an EMBL/GenBank/DDBJ whole genome shotgun (WGS) entry which is preliminary data.</text>
</comment>
<keyword evidence="2" id="KW-1185">Reference proteome</keyword>
<reference evidence="1" key="1">
    <citation type="journal article" date="2023" name="Science">
        <title>Genome structures resolve the early diversification of teleost fishes.</title>
        <authorList>
            <person name="Parey E."/>
            <person name="Louis A."/>
            <person name="Montfort J."/>
            <person name="Bouchez O."/>
            <person name="Roques C."/>
            <person name="Iampietro C."/>
            <person name="Lluch J."/>
            <person name="Castinel A."/>
            <person name="Donnadieu C."/>
            <person name="Desvignes T."/>
            <person name="Floi Bucao C."/>
            <person name="Jouanno E."/>
            <person name="Wen M."/>
            <person name="Mejri S."/>
            <person name="Dirks R."/>
            <person name="Jansen H."/>
            <person name="Henkel C."/>
            <person name="Chen W.J."/>
            <person name="Zahm M."/>
            <person name="Cabau C."/>
            <person name="Klopp C."/>
            <person name="Thompson A.W."/>
            <person name="Robinson-Rechavi M."/>
            <person name="Braasch I."/>
            <person name="Lecointre G."/>
            <person name="Bobe J."/>
            <person name="Postlethwait J.H."/>
            <person name="Berthelot C."/>
            <person name="Roest Crollius H."/>
            <person name="Guiguen Y."/>
        </authorList>
    </citation>
    <scope>NUCLEOTIDE SEQUENCE</scope>
    <source>
        <strain evidence="1">NC1722</strain>
    </source>
</reference>
<proteinExistence type="predicted"/>
<protein>
    <submittedName>
        <fullName evidence="1">Uncharacterized protein</fullName>
    </submittedName>
</protein>
<evidence type="ECO:0000313" key="1">
    <source>
        <dbReference type="EMBL" id="KAJ8408540.1"/>
    </source>
</evidence>